<evidence type="ECO:0000313" key="5">
    <source>
        <dbReference type="Proteomes" id="UP000326903"/>
    </source>
</evidence>
<dbReference type="Gene3D" id="3.40.50.2300">
    <property type="match status" value="1"/>
</dbReference>
<feature type="domain" description="Response regulatory" evidence="3">
    <location>
        <begin position="3"/>
        <end position="111"/>
    </location>
</feature>
<dbReference type="GO" id="GO:0000160">
    <property type="term" value="P:phosphorelay signal transduction system"/>
    <property type="evidence" value="ECO:0007669"/>
    <property type="project" value="InterPro"/>
</dbReference>
<sequence length="117" mass="13413">MKKILVINNDFDTMILLKRWLENKGYKVKFTGNRQAAINLIKEFVPSLILIDIMQGPLLHNIKSYKKFESIPVLLMTGYTSKPLDINLAIDDLITKPFDLALLEAKIKRLVNNNVEA</sequence>
<dbReference type="InterPro" id="IPR001789">
    <property type="entry name" value="Sig_transdc_resp-reg_receiver"/>
</dbReference>
<dbReference type="RefSeq" id="WP_150415236.1">
    <property type="nucleotide sequence ID" value="NZ_VYQF01000003.1"/>
</dbReference>
<dbReference type="PANTHER" id="PTHR44591">
    <property type="entry name" value="STRESS RESPONSE REGULATOR PROTEIN 1"/>
    <property type="match status" value="1"/>
</dbReference>
<dbReference type="InterPro" id="IPR050595">
    <property type="entry name" value="Bact_response_regulator"/>
</dbReference>
<reference evidence="4 5" key="1">
    <citation type="submission" date="2019-09" db="EMBL/GenBank/DDBJ databases">
        <title>Draft genome sequence of Ginsengibacter sp. BR5-29.</title>
        <authorList>
            <person name="Im W.-T."/>
        </authorList>
    </citation>
    <scope>NUCLEOTIDE SEQUENCE [LARGE SCALE GENOMIC DNA]</scope>
    <source>
        <strain evidence="4 5">BR5-29</strain>
    </source>
</reference>
<dbReference type="EMBL" id="VYQF01000003">
    <property type="protein sequence ID" value="KAA9038516.1"/>
    <property type="molecule type" value="Genomic_DNA"/>
</dbReference>
<dbReference type="PANTHER" id="PTHR44591:SF3">
    <property type="entry name" value="RESPONSE REGULATORY DOMAIN-CONTAINING PROTEIN"/>
    <property type="match status" value="1"/>
</dbReference>
<accession>A0A5J5IH20</accession>
<dbReference type="SUPFAM" id="SSF52172">
    <property type="entry name" value="CheY-like"/>
    <property type="match status" value="1"/>
</dbReference>
<organism evidence="4 5">
    <name type="scientific">Ginsengibacter hankyongi</name>
    <dbReference type="NCBI Taxonomy" id="2607284"/>
    <lineage>
        <taxon>Bacteria</taxon>
        <taxon>Pseudomonadati</taxon>
        <taxon>Bacteroidota</taxon>
        <taxon>Chitinophagia</taxon>
        <taxon>Chitinophagales</taxon>
        <taxon>Chitinophagaceae</taxon>
        <taxon>Ginsengibacter</taxon>
    </lineage>
</organism>
<keyword evidence="1 2" id="KW-0597">Phosphoprotein</keyword>
<dbReference type="AlphaFoldDB" id="A0A5J5IH20"/>
<dbReference type="PROSITE" id="PS50110">
    <property type="entry name" value="RESPONSE_REGULATORY"/>
    <property type="match status" value="1"/>
</dbReference>
<feature type="modified residue" description="4-aspartylphosphate" evidence="2">
    <location>
        <position position="52"/>
    </location>
</feature>
<dbReference type="InterPro" id="IPR011006">
    <property type="entry name" value="CheY-like_superfamily"/>
</dbReference>
<proteinExistence type="predicted"/>
<evidence type="ECO:0000256" key="2">
    <source>
        <dbReference type="PROSITE-ProRule" id="PRU00169"/>
    </source>
</evidence>
<evidence type="ECO:0000313" key="4">
    <source>
        <dbReference type="EMBL" id="KAA9038516.1"/>
    </source>
</evidence>
<protein>
    <submittedName>
        <fullName evidence="4">Response regulator</fullName>
    </submittedName>
</protein>
<comment type="caution">
    <text evidence="4">The sequence shown here is derived from an EMBL/GenBank/DDBJ whole genome shotgun (WGS) entry which is preliminary data.</text>
</comment>
<keyword evidence="5" id="KW-1185">Reference proteome</keyword>
<dbReference type="Proteomes" id="UP000326903">
    <property type="component" value="Unassembled WGS sequence"/>
</dbReference>
<evidence type="ECO:0000256" key="1">
    <source>
        <dbReference type="ARBA" id="ARBA00022553"/>
    </source>
</evidence>
<dbReference type="SMART" id="SM00448">
    <property type="entry name" value="REC"/>
    <property type="match status" value="1"/>
</dbReference>
<dbReference type="Pfam" id="PF00072">
    <property type="entry name" value="Response_reg"/>
    <property type="match status" value="1"/>
</dbReference>
<evidence type="ECO:0000259" key="3">
    <source>
        <dbReference type="PROSITE" id="PS50110"/>
    </source>
</evidence>
<name>A0A5J5IH20_9BACT</name>
<gene>
    <name evidence="4" type="ORF">FW778_13220</name>
</gene>